<feature type="domain" description="Luciferase-like" evidence="3">
    <location>
        <begin position="4"/>
        <end position="298"/>
    </location>
</feature>
<sequence>MELGLLSLGDWLPDPTTGVRVSQEERLRAIVEMGVRGEELGFDVFAVGEHHFNDYIVSSPLMMLAAVAARTRRLRLTTAVTLLPLHDPVQLAEDFNTLDQISAGRAELVLGRGISSDGYSEFGVDPAAAREETVRRYDLLRRIWAEPEVSWSGPWRPDLEGVAVQPRAHQAEPRVWMGTGMSEDSVRWTAELGMPLMLPSIFKPAEEWRDLVALYRQLMHDSGKGAQAVVGACSHVHIAPTSQSARDSWRPYLTGYAEWANRMRNVDQRVDFDRIVAGPAVCGSPAEVTERLLSMKEALQPDVHLSVLDIGGLPAAKVTENMELLADEVMAKVR</sequence>
<dbReference type="Gene3D" id="3.20.20.30">
    <property type="entry name" value="Luciferase-like domain"/>
    <property type="match status" value="1"/>
</dbReference>
<keyword evidence="2" id="KW-0503">Monooxygenase</keyword>
<keyword evidence="1" id="KW-0560">Oxidoreductase</keyword>
<evidence type="ECO:0000313" key="4">
    <source>
        <dbReference type="EMBL" id="GAA1090215.1"/>
    </source>
</evidence>
<keyword evidence="5" id="KW-1185">Reference proteome</keyword>
<dbReference type="InterPro" id="IPR011251">
    <property type="entry name" value="Luciferase-like_dom"/>
</dbReference>
<reference evidence="5" key="1">
    <citation type="journal article" date="2019" name="Int. J. Syst. Evol. Microbiol.">
        <title>The Global Catalogue of Microorganisms (GCM) 10K type strain sequencing project: providing services to taxonomists for standard genome sequencing and annotation.</title>
        <authorList>
            <consortium name="The Broad Institute Genomics Platform"/>
            <consortium name="The Broad Institute Genome Sequencing Center for Infectious Disease"/>
            <person name="Wu L."/>
            <person name="Ma J."/>
        </authorList>
    </citation>
    <scope>NUCLEOTIDE SEQUENCE [LARGE SCALE GENOMIC DNA]</scope>
    <source>
        <strain evidence="5">JCM 13008</strain>
    </source>
</reference>
<dbReference type="PANTHER" id="PTHR30137">
    <property type="entry name" value="LUCIFERASE-LIKE MONOOXYGENASE"/>
    <property type="match status" value="1"/>
</dbReference>
<proteinExistence type="predicted"/>
<dbReference type="Proteomes" id="UP001501581">
    <property type="component" value="Unassembled WGS sequence"/>
</dbReference>
<dbReference type="InterPro" id="IPR036661">
    <property type="entry name" value="Luciferase-like_sf"/>
</dbReference>
<dbReference type="PANTHER" id="PTHR30137:SF8">
    <property type="entry name" value="BLR5498 PROTEIN"/>
    <property type="match status" value="1"/>
</dbReference>
<comment type="caution">
    <text evidence="4">The sequence shown here is derived from an EMBL/GenBank/DDBJ whole genome shotgun (WGS) entry which is preliminary data.</text>
</comment>
<evidence type="ECO:0000313" key="5">
    <source>
        <dbReference type="Proteomes" id="UP001501581"/>
    </source>
</evidence>
<protein>
    <submittedName>
        <fullName evidence="4">LLM class flavin-dependent oxidoreductase</fullName>
    </submittedName>
</protein>
<evidence type="ECO:0000259" key="3">
    <source>
        <dbReference type="Pfam" id="PF00296"/>
    </source>
</evidence>
<dbReference type="EMBL" id="BAAALG010000001">
    <property type="protein sequence ID" value="GAA1090215.1"/>
    <property type="molecule type" value="Genomic_DNA"/>
</dbReference>
<organism evidence="4 5">
    <name type="scientific">Nocardioides dubius</name>
    <dbReference type="NCBI Taxonomy" id="317019"/>
    <lineage>
        <taxon>Bacteria</taxon>
        <taxon>Bacillati</taxon>
        <taxon>Actinomycetota</taxon>
        <taxon>Actinomycetes</taxon>
        <taxon>Propionibacteriales</taxon>
        <taxon>Nocardioidaceae</taxon>
        <taxon>Nocardioides</taxon>
    </lineage>
</organism>
<dbReference type="RefSeq" id="WP_343990064.1">
    <property type="nucleotide sequence ID" value="NZ_BAAALG010000001.1"/>
</dbReference>
<dbReference type="Pfam" id="PF00296">
    <property type="entry name" value="Bac_luciferase"/>
    <property type="match status" value="1"/>
</dbReference>
<dbReference type="SUPFAM" id="SSF51679">
    <property type="entry name" value="Bacterial luciferase-like"/>
    <property type="match status" value="1"/>
</dbReference>
<accession>A0ABP4E320</accession>
<evidence type="ECO:0000256" key="2">
    <source>
        <dbReference type="ARBA" id="ARBA00023033"/>
    </source>
</evidence>
<dbReference type="InterPro" id="IPR050766">
    <property type="entry name" value="Bact_Lucif_Oxidored"/>
</dbReference>
<gene>
    <name evidence="4" type="ORF">GCM10009668_00880</name>
</gene>
<name>A0ABP4E320_9ACTN</name>
<evidence type="ECO:0000256" key="1">
    <source>
        <dbReference type="ARBA" id="ARBA00023002"/>
    </source>
</evidence>